<dbReference type="EMBL" id="ANJA01000577">
    <property type="protein sequence ID" value="ETO83011.1"/>
    <property type="molecule type" value="Genomic_DNA"/>
</dbReference>
<proteinExistence type="predicted"/>
<dbReference type="Proteomes" id="UP000028582">
    <property type="component" value="Unassembled WGS sequence"/>
</dbReference>
<comment type="caution">
    <text evidence="1">The sequence shown here is derived from an EMBL/GenBank/DDBJ whole genome shotgun (WGS) entry which is preliminary data.</text>
</comment>
<reference evidence="1 2" key="1">
    <citation type="submission" date="2013-11" db="EMBL/GenBank/DDBJ databases">
        <title>The Genome Sequence of Phytophthora parasitica P1976.</title>
        <authorList>
            <consortium name="The Broad Institute Genomics Platform"/>
            <person name="Russ C."/>
            <person name="Tyler B."/>
            <person name="Panabieres F."/>
            <person name="Shan W."/>
            <person name="Tripathy S."/>
            <person name="Grunwald N."/>
            <person name="Machado M."/>
            <person name="Johnson C.S."/>
            <person name="Walker B."/>
            <person name="Young S."/>
            <person name="Zeng Q."/>
            <person name="Gargeya S."/>
            <person name="Fitzgerald M."/>
            <person name="Haas B."/>
            <person name="Abouelleil A."/>
            <person name="Allen A.W."/>
            <person name="Alvarado L."/>
            <person name="Arachchi H.M."/>
            <person name="Berlin A.M."/>
            <person name="Chapman S.B."/>
            <person name="Gainer-Dewar J."/>
            <person name="Goldberg J."/>
            <person name="Griggs A."/>
            <person name="Gujja S."/>
            <person name="Hansen M."/>
            <person name="Howarth C."/>
            <person name="Imamovic A."/>
            <person name="Ireland A."/>
            <person name="Larimer J."/>
            <person name="McCowan C."/>
            <person name="Murphy C."/>
            <person name="Pearson M."/>
            <person name="Poon T.W."/>
            <person name="Priest M."/>
            <person name="Roberts A."/>
            <person name="Saif S."/>
            <person name="Shea T."/>
            <person name="Sisk P."/>
            <person name="Sykes S."/>
            <person name="Wortman J."/>
            <person name="Nusbaum C."/>
            <person name="Birren B."/>
        </authorList>
    </citation>
    <scope>NUCLEOTIDE SEQUENCE [LARGE SCALE GENOMIC DNA]</scope>
    <source>
        <strain evidence="1 2">P1976</strain>
    </source>
</reference>
<evidence type="ECO:0000313" key="1">
    <source>
        <dbReference type="EMBL" id="ETO83011.1"/>
    </source>
</evidence>
<protein>
    <submittedName>
        <fullName evidence="1">Uncharacterized protein</fullName>
    </submittedName>
</protein>
<gene>
    <name evidence="1" type="ORF">F444_02910</name>
</gene>
<sequence>MDAPSPVDRRTRRGDAVAVTGTTRHHFPTGNQASRKSHEYCRASYDLGLGCWRKVKRLVSSRHAAHMPLYGLCGAESRQPVCPADVASLAEVFKAPRRRGRVGSSPTSRLGLSPFIERDLESFTNV</sequence>
<accession>A0A081AVV0</accession>
<dbReference type="AlphaFoldDB" id="A0A081AVV0"/>
<evidence type="ECO:0000313" key="2">
    <source>
        <dbReference type="Proteomes" id="UP000028582"/>
    </source>
</evidence>
<organism evidence="1 2">
    <name type="scientific">Phytophthora nicotianae P1976</name>
    <dbReference type="NCBI Taxonomy" id="1317066"/>
    <lineage>
        <taxon>Eukaryota</taxon>
        <taxon>Sar</taxon>
        <taxon>Stramenopiles</taxon>
        <taxon>Oomycota</taxon>
        <taxon>Peronosporomycetes</taxon>
        <taxon>Peronosporales</taxon>
        <taxon>Peronosporaceae</taxon>
        <taxon>Phytophthora</taxon>
    </lineage>
</organism>
<name>A0A081AVV0_PHYNI</name>